<evidence type="ECO:0000313" key="2">
    <source>
        <dbReference type="Proteomes" id="UP001060215"/>
    </source>
</evidence>
<comment type="caution">
    <text evidence="1">The sequence shown here is derived from an EMBL/GenBank/DDBJ whole genome shotgun (WGS) entry which is preliminary data.</text>
</comment>
<proteinExistence type="predicted"/>
<dbReference type="EMBL" id="CM045769">
    <property type="protein sequence ID" value="KAI7995095.1"/>
    <property type="molecule type" value="Genomic_DNA"/>
</dbReference>
<reference evidence="1 2" key="1">
    <citation type="journal article" date="2022" name="Plant J.">
        <title>Chromosome-level genome of Camellia lanceoleosa provides a valuable resource for understanding genome evolution and self-incompatibility.</title>
        <authorList>
            <person name="Gong W."/>
            <person name="Xiao S."/>
            <person name="Wang L."/>
            <person name="Liao Z."/>
            <person name="Chang Y."/>
            <person name="Mo W."/>
            <person name="Hu G."/>
            <person name="Li W."/>
            <person name="Zhao G."/>
            <person name="Zhu H."/>
            <person name="Hu X."/>
            <person name="Ji K."/>
            <person name="Xiang X."/>
            <person name="Song Q."/>
            <person name="Yuan D."/>
            <person name="Jin S."/>
            <person name="Zhang L."/>
        </authorList>
    </citation>
    <scope>NUCLEOTIDE SEQUENCE [LARGE SCALE GENOMIC DNA]</scope>
    <source>
        <strain evidence="1">SQ_2022a</strain>
    </source>
</reference>
<accession>A0ACC0G409</accession>
<keyword evidence="2" id="KW-1185">Reference proteome</keyword>
<evidence type="ECO:0000313" key="1">
    <source>
        <dbReference type="EMBL" id="KAI7995095.1"/>
    </source>
</evidence>
<protein>
    <submittedName>
        <fullName evidence="1">Protein TIFY 8</fullName>
    </submittedName>
</protein>
<sequence>MGSSRDGFPQAGSESPDGLHLMKILRNASGVRPRRTHDEAMFFGMHPMRPTPMSRILQPHAHSRTDASGSKYERVIPLNVGPSMQYPPWVGQVATFGGQVPSNRFKDANTGPLAISQAAADEGFRTGIKGSGILRSINASSGVSDRNPSGVLLTGSKQKSGTHNSESESLTLRPSQHGSTSSSRQMTIFYGGQAYVFDDVHPNKADVIMALAGSNGGSWSTTFVPKSTAPVPGESYIPSGEKETGMASNFASSWEFQWWSSMTGTSSHGFGSGDQISVPPGSHQGSTIAKDGKAPVQAETRTEENQEAPPDSEVDDFLVHF</sequence>
<dbReference type="Proteomes" id="UP001060215">
    <property type="component" value="Chromosome 12"/>
</dbReference>
<organism evidence="1 2">
    <name type="scientific">Camellia lanceoleosa</name>
    <dbReference type="NCBI Taxonomy" id="1840588"/>
    <lineage>
        <taxon>Eukaryota</taxon>
        <taxon>Viridiplantae</taxon>
        <taxon>Streptophyta</taxon>
        <taxon>Embryophyta</taxon>
        <taxon>Tracheophyta</taxon>
        <taxon>Spermatophyta</taxon>
        <taxon>Magnoliopsida</taxon>
        <taxon>eudicotyledons</taxon>
        <taxon>Gunneridae</taxon>
        <taxon>Pentapetalae</taxon>
        <taxon>asterids</taxon>
        <taxon>Ericales</taxon>
        <taxon>Theaceae</taxon>
        <taxon>Camellia</taxon>
    </lineage>
</organism>
<gene>
    <name evidence="1" type="ORF">LOK49_LG11G00104</name>
</gene>
<name>A0ACC0G409_9ERIC</name>